<reference evidence="1" key="1">
    <citation type="journal article" date="2014" name="Front. Microbiol.">
        <title>High frequency of phylogenetically diverse reductive dehalogenase-homologous genes in deep subseafloor sedimentary metagenomes.</title>
        <authorList>
            <person name="Kawai M."/>
            <person name="Futagami T."/>
            <person name="Toyoda A."/>
            <person name="Takaki Y."/>
            <person name="Nishi S."/>
            <person name="Hori S."/>
            <person name="Arai W."/>
            <person name="Tsubouchi T."/>
            <person name="Morono Y."/>
            <person name="Uchiyama I."/>
            <person name="Ito T."/>
            <person name="Fujiyama A."/>
            <person name="Inagaki F."/>
            <person name="Takami H."/>
        </authorList>
    </citation>
    <scope>NUCLEOTIDE SEQUENCE</scope>
    <source>
        <strain evidence="1">Expedition CK06-06</strain>
    </source>
</reference>
<gene>
    <name evidence="1" type="ORF">S03H2_39612</name>
</gene>
<sequence length="70" mass="7878">MKKEEKELIIARLQTMPDNLQLVVGSKGVYGRKGLIKEVENETEVGELIIKLHMEYLKAVANGTLLNLVK</sequence>
<name>X1H8B5_9ZZZZ</name>
<evidence type="ECO:0000313" key="1">
    <source>
        <dbReference type="EMBL" id="GAH50079.1"/>
    </source>
</evidence>
<accession>X1H8B5</accession>
<dbReference type="AlphaFoldDB" id="X1H8B5"/>
<protein>
    <submittedName>
        <fullName evidence="1">Uncharacterized protein</fullName>
    </submittedName>
</protein>
<dbReference type="EMBL" id="BARU01024507">
    <property type="protein sequence ID" value="GAH50079.1"/>
    <property type="molecule type" value="Genomic_DNA"/>
</dbReference>
<organism evidence="1">
    <name type="scientific">marine sediment metagenome</name>
    <dbReference type="NCBI Taxonomy" id="412755"/>
    <lineage>
        <taxon>unclassified sequences</taxon>
        <taxon>metagenomes</taxon>
        <taxon>ecological metagenomes</taxon>
    </lineage>
</organism>
<proteinExistence type="predicted"/>
<comment type="caution">
    <text evidence="1">The sequence shown here is derived from an EMBL/GenBank/DDBJ whole genome shotgun (WGS) entry which is preliminary data.</text>
</comment>